<comment type="subcellular location">
    <subcellularLocation>
        <location evidence="1 7">Membrane</location>
        <topology evidence="1 7">Multi-pass membrane protein</topology>
    </subcellularLocation>
</comment>
<feature type="transmembrane region" description="Helical" evidence="7">
    <location>
        <begin position="112"/>
        <end position="133"/>
    </location>
</feature>
<dbReference type="AlphaFoldDB" id="A0A9W7HRJ0"/>
<evidence type="ECO:0000256" key="7">
    <source>
        <dbReference type="RuleBase" id="RU368015"/>
    </source>
</evidence>
<comment type="similarity">
    <text evidence="2 7">Belongs to the purine permeases (TC 2.A.7.14) family.</text>
</comment>
<dbReference type="PANTHER" id="PTHR31376:SF50">
    <property type="entry name" value="PURINE PERMEASE-RELATED"/>
    <property type="match status" value="1"/>
</dbReference>
<keyword evidence="3 7" id="KW-0813">Transport</keyword>
<dbReference type="GO" id="GO:0016020">
    <property type="term" value="C:membrane"/>
    <property type="evidence" value="ECO:0007669"/>
    <property type="project" value="UniProtKB-SubCell"/>
</dbReference>
<feature type="transmembrane region" description="Helical" evidence="7">
    <location>
        <begin position="40"/>
        <end position="61"/>
    </location>
</feature>
<feature type="transmembrane region" description="Helical" evidence="7">
    <location>
        <begin position="171"/>
        <end position="188"/>
    </location>
</feature>
<dbReference type="Pfam" id="PF16913">
    <property type="entry name" value="PUNUT"/>
    <property type="match status" value="1"/>
</dbReference>
<evidence type="ECO:0000256" key="1">
    <source>
        <dbReference type="ARBA" id="ARBA00004141"/>
    </source>
</evidence>
<keyword evidence="4 7" id="KW-0812">Transmembrane</keyword>
<dbReference type="PANTHER" id="PTHR31376">
    <property type="entry name" value="OS09G0467300 PROTEIN-RELATED"/>
    <property type="match status" value="1"/>
</dbReference>
<feature type="transmembrane region" description="Helical" evidence="7">
    <location>
        <begin position="203"/>
        <end position="227"/>
    </location>
</feature>
<evidence type="ECO:0000256" key="2">
    <source>
        <dbReference type="ARBA" id="ARBA00006213"/>
    </source>
</evidence>
<keyword evidence="5 7" id="KW-1133">Transmembrane helix</keyword>
<dbReference type="InterPro" id="IPR030182">
    <property type="entry name" value="PUP_plant"/>
</dbReference>
<dbReference type="Proteomes" id="UP001165190">
    <property type="component" value="Unassembled WGS sequence"/>
</dbReference>
<evidence type="ECO:0000313" key="8">
    <source>
        <dbReference type="EMBL" id="GMI82254.1"/>
    </source>
</evidence>
<feature type="transmembrane region" description="Helical" evidence="7">
    <location>
        <begin position="281"/>
        <end position="303"/>
    </location>
</feature>
<feature type="transmembrane region" description="Helical" evidence="7">
    <location>
        <begin position="310"/>
        <end position="331"/>
    </location>
</feature>
<dbReference type="SUPFAM" id="SSF103481">
    <property type="entry name" value="Multidrug resistance efflux transporter EmrE"/>
    <property type="match status" value="1"/>
</dbReference>
<accession>A0A9W7HRJ0</accession>
<evidence type="ECO:0000313" key="9">
    <source>
        <dbReference type="Proteomes" id="UP001165190"/>
    </source>
</evidence>
<dbReference type="OrthoDB" id="991183at2759"/>
<feature type="transmembrane region" description="Helical" evidence="7">
    <location>
        <begin position="239"/>
        <end position="261"/>
    </location>
</feature>
<feature type="transmembrane region" description="Helical" evidence="7">
    <location>
        <begin position="139"/>
        <end position="159"/>
    </location>
</feature>
<evidence type="ECO:0000256" key="5">
    <source>
        <dbReference type="ARBA" id="ARBA00022989"/>
    </source>
</evidence>
<keyword evidence="6 7" id="KW-0472">Membrane</keyword>
<keyword evidence="9" id="KW-1185">Reference proteome</keyword>
<protein>
    <recommendedName>
        <fullName evidence="7">Probable purine permease</fullName>
    </recommendedName>
</protein>
<evidence type="ECO:0000256" key="6">
    <source>
        <dbReference type="ARBA" id="ARBA00023136"/>
    </source>
</evidence>
<feature type="transmembrane region" description="Helical" evidence="7">
    <location>
        <begin position="73"/>
        <end position="92"/>
    </location>
</feature>
<evidence type="ECO:0000256" key="4">
    <source>
        <dbReference type="ARBA" id="ARBA00022692"/>
    </source>
</evidence>
<reference evidence="8" key="1">
    <citation type="submission" date="2023-05" db="EMBL/GenBank/DDBJ databases">
        <title>Genome and transcriptome analyses reveal genes involved in the formation of fine ridges on petal epidermal cells in Hibiscus trionum.</title>
        <authorList>
            <person name="Koshimizu S."/>
            <person name="Masuda S."/>
            <person name="Ishii T."/>
            <person name="Shirasu K."/>
            <person name="Hoshino A."/>
            <person name="Arita M."/>
        </authorList>
    </citation>
    <scope>NUCLEOTIDE SEQUENCE</scope>
    <source>
        <strain evidence="8">Hamamatsu line</strain>
    </source>
</reference>
<proteinExistence type="inferred from homology"/>
<feature type="transmembrane region" description="Helical" evidence="7">
    <location>
        <begin position="337"/>
        <end position="355"/>
    </location>
</feature>
<sequence length="375" mass="41149">MAETLQIQLPIVAEEAKEENGAMNGYASNQVLGYEKYKRWICIILSTIFLLCGQSVALVLGRLYFDKGGKSKWLATLVQFAGFPILIPFYFISWPKLLTANSCGIASKQPPALKLGLVYVTFGLMMAGNGFLYSVGMQYLPVSTVTLISASQLAFNAFFSYFLNSQRLTPFIINSLVLLTISSVLLVFHDNSSRIVGVSQAEYAAGFICTLFGTAGAGLLLALQQLALRKLLKGQTFKVVLDLVIGQTLTAACVVLVGFFASGEWKWFNGEMEEYGLGKVSYLMVLLWTAICWMVLTIGAVGLVLQVSALFCNAISTLGLPIVPIVAVFVFNEKMDGIKVISMVLAIWGFISYVYQQYLDEYKSEIEKTSKISEA</sequence>
<dbReference type="GO" id="GO:0005345">
    <property type="term" value="F:purine nucleobase transmembrane transporter activity"/>
    <property type="evidence" value="ECO:0007669"/>
    <property type="project" value="UniProtKB-UniRule"/>
</dbReference>
<comment type="caution">
    <text evidence="8">The sequence shown here is derived from an EMBL/GenBank/DDBJ whole genome shotgun (WGS) entry which is preliminary data.</text>
</comment>
<organism evidence="8 9">
    <name type="scientific">Hibiscus trionum</name>
    <name type="common">Flower of an hour</name>
    <dbReference type="NCBI Taxonomy" id="183268"/>
    <lineage>
        <taxon>Eukaryota</taxon>
        <taxon>Viridiplantae</taxon>
        <taxon>Streptophyta</taxon>
        <taxon>Embryophyta</taxon>
        <taxon>Tracheophyta</taxon>
        <taxon>Spermatophyta</taxon>
        <taxon>Magnoliopsida</taxon>
        <taxon>eudicotyledons</taxon>
        <taxon>Gunneridae</taxon>
        <taxon>Pentapetalae</taxon>
        <taxon>rosids</taxon>
        <taxon>malvids</taxon>
        <taxon>Malvales</taxon>
        <taxon>Malvaceae</taxon>
        <taxon>Malvoideae</taxon>
        <taxon>Hibiscus</taxon>
    </lineage>
</organism>
<name>A0A9W7HRJ0_HIBTR</name>
<evidence type="ECO:0000256" key="3">
    <source>
        <dbReference type="ARBA" id="ARBA00022448"/>
    </source>
</evidence>
<gene>
    <name evidence="8" type="ORF">HRI_001894700</name>
</gene>
<dbReference type="GO" id="GO:0015211">
    <property type="term" value="F:purine nucleoside transmembrane transporter activity"/>
    <property type="evidence" value="ECO:0007669"/>
    <property type="project" value="UniProtKB-UniRule"/>
</dbReference>
<dbReference type="EMBL" id="BSYR01000019">
    <property type="protein sequence ID" value="GMI82254.1"/>
    <property type="molecule type" value="Genomic_DNA"/>
</dbReference>
<dbReference type="InterPro" id="IPR037185">
    <property type="entry name" value="EmrE-like"/>
</dbReference>